<proteinExistence type="predicted"/>
<sequence>LVDLMLDYYRLHNSAIGELRSPAILASLFD</sequence>
<protein>
    <submittedName>
        <fullName evidence="1">DNA repair protein RecO</fullName>
    </submittedName>
</protein>
<dbReference type="Proteomes" id="UP000824076">
    <property type="component" value="Unassembled WGS sequence"/>
</dbReference>
<dbReference type="EMBL" id="DVMS01000094">
    <property type="protein sequence ID" value="HIU38662.1"/>
    <property type="molecule type" value="Genomic_DNA"/>
</dbReference>
<organism evidence="1 2">
    <name type="scientific">Candidatus Limisoma intestinavium</name>
    <dbReference type="NCBI Taxonomy" id="2840856"/>
    <lineage>
        <taxon>Bacteria</taxon>
        <taxon>Pseudomonadati</taxon>
        <taxon>Bacteroidota</taxon>
        <taxon>Bacteroidia</taxon>
        <taxon>Bacteroidales</taxon>
        <taxon>Candidatus Limisoma</taxon>
    </lineage>
</organism>
<feature type="non-terminal residue" evidence="1">
    <location>
        <position position="1"/>
    </location>
</feature>
<name>A0A9D1IM78_9BACT</name>
<evidence type="ECO:0000313" key="1">
    <source>
        <dbReference type="EMBL" id="HIU38662.1"/>
    </source>
</evidence>
<comment type="caution">
    <text evidence="1">The sequence shown here is derived from an EMBL/GenBank/DDBJ whole genome shotgun (WGS) entry which is preliminary data.</text>
</comment>
<dbReference type="AlphaFoldDB" id="A0A9D1IM78"/>
<gene>
    <name evidence="1" type="ORF">IAD18_03225</name>
</gene>
<reference evidence="1" key="2">
    <citation type="journal article" date="2021" name="PeerJ">
        <title>Extensive microbial diversity within the chicken gut microbiome revealed by metagenomics and culture.</title>
        <authorList>
            <person name="Gilroy R."/>
            <person name="Ravi A."/>
            <person name="Getino M."/>
            <person name="Pursley I."/>
            <person name="Horton D.L."/>
            <person name="Alikhan N.F."/>
            <person name="Baker D."/>
            <person name="Gharbi K."/>
            <person name="Hall N."/>
            <person name="Watson M."/>
            <person name="Adriaenssens E.M."/>
            <person name="Foster-Nyarko E."/>
            <person name="Jarju S."/>
            <person name="Secka A."/>
            <person name="Antonio M."/>
            <person name="Oren A."/>
            <person name="Chaudhuri R.R."/>
            <person name="La Ragione R."/>
            <person name="Hildebrand F."/>
            <person name="Pallen M.J."/>
        </authorList>
    </citation>
    <scope>NUCLEOTIDE SEQUENCE</scope>
    <source>
        <strain evidence="1">17073</strain>
    </source>
</reference>
<evidence type="ECO:0000313" key="2">
    <source>
        <dbReference type="Proteomes" id="UP000824076"/>
    </source>
</evidence>
<reference evidence="1" key="1">
    <citation type="submission" date="2020-10" db="EMBL/GenBank/DDBJ databases">
        <authorList>
            <person name="Gilroy R."/>
        </authorList>
    </citation>
    <scope>NUCLEOTIDE SEQUENCE</scope>
    <source>
        <strain evidence="1">17073</strain>
    </source>
</reference>
<accession>A0A9D1IM78</accession>